<evidence type="ECO:0000313" key="3">
    <source>
        <dbReference type="EMBL" id="EME50355.1"/>
    </source>
</evidence>
<dbReference type="AlphaFoldDB" id="N1Q5C1"/>
<dbReference type="EMBL" id="KB446535">
    <property type="protein sequence ID" value="EME50355.1"/>
    <property type="molecule type" value="Genomic_DNA"/>
</dbReference>
<keyword evidence="2" id="KW-0812">Transmembrane</keyword>
<keyword evidence="4" id="KW-1185">Reference proteome</keyword>
<dbReference type="OMA" id="SGVEMWR"/>
<feature type="compositionally biased region" description="Basic and acidic residues" evidence="1">
    <location>
        <begin position="43"/>
        <end position="64"/>
    </location>
</feature>
<feature type="transmembrane region" description="Helical" evidence="2">
    <location>
        <begin position="279"/>
        <end position="300"/>
    </location>
</feature>
<sequence>MPALINQTVTIVNKSGKIVSTSKHLVNVFNEAKSAYNERKAEINATRKKESENKEKERKARKQLEALTLEDDDDRKSQVSRRSSRRGSDDGRSIRRKPVPSQAGTRPPVERGVSDSFYANDRPRHSSHRPSPLRKDSGLIYDDEDEPQIGELMRRNTDGMQPKSQRPTTPRRRASYDDIDMDLAYGELPPPLPESRREDQIELKEKMSYLQRLLDEGNCMQHSVTAIIDNLQKNPDALAAVALTLAEISNIAAKMAPGALTAMKGSFPAIMALLASPQFAIAAGVGVGVTIIAFGGYKIIKKIRANRSEEKLLEAGVPGEAEFGPVEGPLEEEEDQLREISRIEMWRRGIADEQINSVGTSVDAEFITPVATRTLIEDGRLTEADLKPLDMRSERSSRSKKSKKAKSEVSSASKMSSKTKAKVKKEPSILRSMFKGRSKMKAREKEVMYV</sequence>
<evidence type="ECO:0000313" key="4">
    <source>
        <dbReference type="Proteomes" id="UP000016933"/>
    </source>
</evidence>
<organism evidence="3 4">
    <name type="scientific">Dothistroma septosporum (strain NZE10 / CBS 128990)</name>
    <name type="common">Red band needle blight fungus</name>
    <name type="synonym">Mycosphaerella pini</name>
    <dbReference type="NCBI Taxonomy" id="675120"/>
    <lineage>
        <taxon>Eukaryota</taxon>
        <taxon>Fungi</taxon>
        <taxon>Dikarya</taxon>
        <taxon>Ascomycota</taxon>
        <taxon>Pezizomycotina</taxon>
        <taxon>Dothideomycetes</taxon>
        <taxon>Dothideomycetidae</taxon>
        <taxon>Mycosphaerellales</taxon>
        <taxon>Mycosphaerellaceae</taxon>
        <taxon>Dothistroma</taxon>
    </lineage>
</organism>
<feature type="region of interest" description="Disordered" evidence="1">
    <location>
        <begin position="386"/>
        <end position="450"/>
    </location>
</feature>
<dbReference type="Proteomes" id="UP000016933">
    <property type="component" value="Unassembled WGS sequence"/>
</dbReference>
<feature type="compositionally biased region" description="Basic and acidic residues" evidence="1">
    <location>
        <begin position="386"/>
        <end position="397"/>
    </location>
</feature>
<name>N1Q5C1_DOTSN</name>
<dbReference type="STRING" id="675120.N1Q5C1"/>
<dbReference type="eggNOG" id="ENOG502S7RC">
    <property type="taxonomic scope" value="Eukaryota"/>
</dbReference>
<feature type="compositionally biased region" description="Polar residues" evidence="1">
    <location>
        <begin position="158"/>
        <end position="168"/>
    </location>
</feature>
<protein>
    <submittedName>
        <fullName evidence="3">Uncharacterized protein</fullName>
    </submittedName>
</protein>
<reference evidence="3 4" key="2">
    <citation type="journal article" date="2012" name="PLoS Pathog.">
        <title>Diverse lifestyles and strategies of plant pathogenesis encoded in the genomes of eighteen Dothideomycetes fungi.</title>
        <authorList>
            <person name="Ohm R.A."/>
            <person name="Feau N."/>
            <person name="Henrissat B."/>
            <person name="Schoch C.L."/>
            <person name="Horwitz B.A."/>
            <person name="Barry K.W."/>
            <person name="Condon B.J."/>
            <person name="Copeland A.C."/>
            <person name="Dhillon B."/>
            <person name="Glaser F."/>
            <person name="Hesse C.N."/>
            <person name="Kosti I."/>
            <person name="LaButti K."/>
            <person name="Lindquist E.A."/>
            <person name="Lucas S."/>
            <person name="Salamov A.A."/>
            <person name="Bradshaw R.E."/>
            <person name="Ciuffetti L."/>
            <person name="Hamelin R.C."/>
            <person name="Kema G.H.J."/>
            <person name="Lawrence C."/>
            <person name="Scott J.A."/>
            <person name="Spatafora J.W."/>
            <person name="Turgeon B.G."/>
            <person name="de Wit P.J.G.M."/>
            <person name="Zhong S."/>
            <person name="Goodwin S.B."/>
            <person name="Grigoriev I.V."/>
        </authorList>
    </citation>
    <scope>NUCLEOTIDE SEQUENCE [LARGE SCALE GENOMIC DNA]</scope>
    <source>
        <strain evidence="4">NZE10 / CBS 128990</strain>
    </source>
</reference>
<dbReference type="OrthoDB" id="5402307at2759"/>
<dbReference type="HOGENOM" id="CLU_022040_1_0_1"/>
<accession>N1Q5C1</accession>
<feature type="region of interest" description="Disordered" evidence="1">
    <location>
        <begin position="43"/>
        <end position="175"/>
    </location>
</feature>
<evidence type="ECO:0000256" key="1">
    <source>
        <dbReference type="SAM" id="MobiDB-lite"/>
    </source>
</evidence>
<evidence type="ECO:0000256" key="2">
    <source>
        <dbReference type="SAM" id="Phobius"/>
    </source>
</evidence>
<gene>
    <name evidence="3" type="ORF">DOTSEDRAFT_69027</name>
</gene>
<keyword evidence="2" id="KW-1133">Transmembrane helix</keyword>
<proteinExistence type="predicted"/>
<reference evidence="4" key="1">
    <citation type="journal article" date="2012" name="PLoS Genet.">
        <title>The genomes of the fungal plant pathogens Cladosporium fulvum and Dothistroma septosporum reveal adaptation to different hosts and lifestyles but also signatures of common ancestry.</title>
        <authorList>
            <person name="de Wit P.J.G.M."/>
            <person name="van der Burgt A."/>
            <person name="Oekmen B."/>
            <person name="Stergiopoulos I."/>
            <person name="Abd-Elsalam K.A."/>
            <person name="Aerts A.L."/>
            <person name="Bahkali A.H."/>
            <person name="Beenen H.G."/>
            <person name="Chettri P."/>
            <person name="Cox M.P."/>
            <person name="Datema E."/>
            <person name="de Vries R.P."/>
            <person name="Dhillon B."/>
            <person name="Ganley A.R."/>
            <person name="Griffiths S.A."/>
            <person name="Guo Y."/>
            <person name="Hamelin R.C."/>
            <person name="Henrissat B."/>
            <person name="Kabir M.S."/>
            <person name="Jashni M.K."/>
            <person name="Kema G."/>
            <person name="Klaubauf S."/>
            <person name="Lapidus A."/>
            <person name="Levasseur A."/>
            <person name="Lindquist E."/>
            <person name="Mehrabi R."/>
            <person name="Ohm R.A."/>
            <person name="Owen T.J."/>
            <person name="Salamov A."/>
            <person name="Schwelm A."/>
            <person name="Schijlen E."/>
            <person name="Sun H."/>
            <person name="van den Burg H.A."/>
            <person name="van Ham R.C.H.J."/>
            <person name="Zhang S."/>
            <person name="Goodwin S.B."/>
            <person name="Grigoriev I.V."/>
            <person name="Collemare J."/>
            <person name="Bradshaw R.E."/>
        </authorList>
    </citation>
    <scope>NUCLEOTIDE SEQUENCE [LARGE SCALE GENOMIC DNA]</scope>
    <source>
        <strain evidence="4">NZE10 / CBS 128990</strain>
    </source>
</reference>
<keyword evidence="2" id="KW-0472">Membrane</keyword>
<feature type="compositionally biased region" description="Basic and acidic residues" evidence="1">
    <location>
        <begin position="441"/>
        <end position="450"/>
    </location>
</feature>